<evidence type="ECO:0000259" key="3">
    <source>
        <dbReference type="Pfam" id="PF02770"/>
    </source>
</evidence>
<dbReference type="PANTHER" id="PTHR43884">
    <property type="entry name" value="ACYL-COA DEHYDROGENASE"/>
    <property type="match status" value="1"/>
</dbReference>
<feature type="domain" description="Acyl-CoA oxidase/dehydrogenase middle" evidence="3">
    <location>
        <begin position="124"/>
        <end position="216"/>
    </location>
</feature>
<reference evidence="7" key="2">
    <citation type="submission" date="2023-03" db="EMBL/GenBank/DDBJ databases">
        <title>Complete genome sequences of 52 Bacillus and Priestia strains isolated from West-African fermentations and 26 reference strains from the DSMZ collection.</title>
        <authorList>
            <person name="Wiedenbein E.S."/>
            <person name="Canoy T.S."/>
            <person name="Hui Y."/>
            <person name="Parkouda C."/>
            <person name="Dawende C."/>
            <person name="Ametefe E."/>
            <person name="Jespersen L."/>
            <person name="Nielsen D.S."/>
        </authorList>
    </citation>
    <scope>NUCLEOTIDE SEQUENCE</scope>
    <source>
        <strain evidence="7">PRO56</strain>
    </source>
</reference>
<keyword evidence="1" id="KW-0285">Flavoprotein</keyword>
<reference evidence="6 8" key="1">
    <citation type="submission" date="2014-12" db="EMBL/GenBank/DDBJ databases">
        <title>Comparative genome analysis of Bacillus coagulans HM-08, Clostridium butyricum HM-68, Bacillus subtilis HM-66 and Bacillus licheniformis BL-09.</title>
        <authorList>
            <person name="Zhang H."/>
        </authorList>
    </citation>
    <scope>NUCLEOTIDE SEQUENCE [LARGE SCALE GENOMIC DNA]</scope>
    <source>
        <strain evidence="6 8">HM-66</strain>
    </source>
</reference>
<dbReference type="RefSeq" id="WP_014478892.1">
    <property type="nucleotide sequence ID" value="NZ_BAABSX010000002.1"/>
</dbReference>
<keyword evidence="2" id="KW-0560">Oxidoreductase</keyword>
<dbReference type="InterPro" id="IPR037069">
    <property type="entry name" value="AcylCoA_DH/ox_N_sf"/>
</dbReference>
<proteinExistence type="predicted"/>
<evidence type="ECO:0000313" key="8">
    <source>
        <dbReference type="Proteomes" id="UP000032247"/>
    </source>
</evidence>
<evidence type="ECO:0000259" key="4">
    <source>
        <dbReference type="Pfam" id="PF02771"/>
    </source>
</evidence>
<dbReference type="Pfam" id="PF08028">
    <property type="entry name" value="Acyl-CoA_dh_2"/>
    <property type="match status" value="1"/>
</dbReference>
<dbReference type="InterPro" id="IPR046373">
    <property type="entry name" value="Acyl-CoA_Oxase/DH_mid-dom_sf"/>
</dbReference>
<dbReference type="AlphaFoldDB" id="A0A0D1KX77"/>
<protein>
    <submittedName>
        <fullName evidence="7">Acyl-CoA/acyl-ACP dehydrogenase</fullName>
    </submittedName>
</protein>
<dbReference type="SUPFAM" id="SSF56645">
    <property type="entry name" value="Acyl-CoA dehydrogenase NM domain-like"/>
    <property type="match status" value="1"/>
</dbReference>
<dbReference type="PATRIC" id="fig|1423.173.peg.2923"/>
<dbReference type="Gene3D" id="1.20.140.10">
    <property type="entry name" value="Butyryl-CoA Dehydrogenase, subunit A, domain 3"/>
    <property type="match status" value="1"/>
</dbReference>
<evidence type="ECO:0000313" key="7">
    <source>
        <dbReference type="EMBL" id="WEY84941.1"/>
    </source>
</evidence>
<feature type="domain" description="Acyl-CoA dehydrogenase C-terminal" evidence="5">
    <location>
        <begin position="243"/>
        <end position="360"/>
    </location>
</feature>
<dbReference type="InterPro" id="IPR036250">
    <property type="entry name" value="AcylCo_DH-like_C"/>
</dbReference>
<sequence length="381" mass="42156">MSLFIQNDQQRQWMEKIGRIADEFQQTAAEDDEQGRFPAEKIQKLRDAGYTALTLPASHGGGGISVYDMLLFQERLARGDAPTALSIGWHLSVIGELGEGNSWDEDVFAFVAKEVQNGAVINRAATEAKTGSPTRGGRPGTHAVKKDGKWAVNGRKTFTTMSQALDYFLVTAWIEDKQTTGVFLIHKDDPGLSIEETWDMMAMRASGSHDLVLNEVMLDENKLVELLQGPRGAKPNGWLLHIPAIYLGVAQAARDYAVQFASEYSPNSLNGPIKNVPAVQQRTGEMELELLNARHFLFHIAQLYDDPERRPHLTSELGAAKHIVTNAALSVVDKAMRIVGAKSLERTNPLQRYYRDVRAGLHNPPMDDAVIHKLAAEAFES</sequence>
<dbReference type="InterPro" id="IPR009100">
    <property type="entry name" value="AcylCoA_DH/oxidase_NM_dom_sf"/>
</dbReference>
<evidence type="ECO:0000256" key="2">
    <source>
        <dbReference type="ARBA" id="ARBA00023002"/>
    </source>
</evidence>
<accession>A0A0D1KX77</accession>
<dbReference type="FunFam" id="2.40.110.10:FF:000020">
    <property type="entry name" value="Putative acyl-CoA dehydrogenase YdbM"/>
    <property type="match status" value="1"/>
</dbReference>
<dbReference type="Proteomes" id="UP001214898">
    <property type="component" value="Chromosome"/>
</dbReference>
<evidence type="ECO:0000256" key="1">
    <source>
        <dbReference type="ARBA" id="ARBA00022630"/>
    </source>
</evidence>
<name>A0A0D1KX77_BACIU</name>
<dbReference type="GO" id="GO:0050660">
    <property type="term" value="F:flavin adenine dinucleotide binding"/>
    <property type="evidence" value="ECO:0007669"/>
    <property type="project" value="InterPro"/>
</dbReference>
<feature type="domain" description="Acyl-CoA dehydrogenase/oxidase N-terminal" evidence="4">
    <location>
        <begin position="8"/>
        <end position="95"/>
    </location>
</feature>
<dbReference type="InterPro" id="IPR013107">
    <property type="entry name" value="Acyl-CoA_DH_C"/>
</dbReference>
<dbReference type="SUPFAM" id="SSF47203">
    <property type="entry name" value="Acyl-CoA dehydrogenase C-terminal domain-like"/>
    <property type="match status" value="1"/>
</dbReference>
<dbReference type="PIRSF" id="PIRSF016578">
    <property type="entry name" value="HsaA"/>
    <property type="match status" value="1"/>
</dbReference>
<dbReference type="EMBL" id="CP120576">
    <property type="protein sequence ID" value="WEY84941.1"/>
    <property type="molecule type" value="Genomic_DNA"/>
</dbReference>
<dbReference type="CDD" id="cd00567">
    <property type="entry name" value="ACAD"/>
    <property type="match status" value="1"/>
</dbReference>
<organism evidence="6 8">
    <name type="scientific">Bacillus subtilis</name>
    <dbReference type="NCBI Taxonomy" id="1423"/>
    <lineage>
        <taxon>Bacteria</taxon>
        <taxon>Bacillati</taxon>
        <taxon>Bacillota</taxon>
        <taxon>Bacilli</taxon>
        <taxon>Bacillales</taxon>
        <taxon>Bacillaceae</taxon>
        <taxon>Bacillus</taxon>
    </lineage>
</organism>
<dbReference type="Pfam" id="PF02770">
    <property type="entry name" value="Acyl-CoA_dh_M"/>
    <property type="match status" value="1"/>
</dbReference>
<dbReference type="GO" id="GO:0003995">
    <property type="term" value="F:acyl-CoA dehydrogenase activity"/>
    <property type="evidence" value="ECO:0007669"/>
    <property type="project" value="TreeGrafter"/>
</dbReference>
<dbReference type="InterPro" id="IPR013786">
    <property type="entry name" value="AcylCoA_DH/ox_N"/>
</dbReference>
<dbReference type="Pfam" id="PF02771">
    <property type="entry name" value="Acyl-CoA_dh_N"/>
    <property type="match status" value="1"/>
</dbReference>
<dbReference type="Gene3D" id="2.40.110.10">
    <property type="entry name" value="Butyryl-CoA Dehydrogenase, subunit A, domain 2"/>
    <property type="match status" value="1"/>
</dbReference>
<dbReference type="Gene3D" id="1.10.540.10">
    <property type="entry name" value="Acyl-CoA dehydrogenase/oxidase, N-terminal domain"/>
    <property type="match status" value="1"/>
</dbReference>
<dbReference type="STRING" id="483913.AN935_02345"/>
<gene>
    <name evidence="7" type="primary">ydbM</name>
    <name evidence="7" type="ORF">P5633_01055</name>
    <name evidence="6" type="ORF">SC09_Contig25orf00655</name>
</gene>
<dbReference type="PANTHER" id="PTHR43884:SF25">
    <property type="entry name" value="ACYL-COA DEHYDROGENASE YDBM-RELATED"/>
    <property type="match status" value="1"/>
</dbReference>
<dbReference type="EMBL" id="JXBC01000004">
    <property type="protein sequence ID" value="KIU10812.1"/>
    <property type="molecule type" value="Genomic_DNA"/>
</dbReference>
<evidence type="ECO:0000259" key="5">
    <source>
        <dbReference type="Pfam" id="PF08028"/>
    </source>
</evidence>
<dbReference type="InterPro" id="IPR006091">
    <property type="entry name" value="Acyl-CoA_Oxase/DH_mid-dom"/>
</dbReference>
<dbReference type="Proteomes" id="UP000032247">
    <property type="component" value="Unassembled WGS sequence"/>
</dbReference>
<evidence type="ECO:0000313" key="6">
    <source>
        <dbReference type="EMBL" id="KIU10812.1"/>
    </source>
</evidence>